<dbReference type="Proteomes" id="UP000634455">
    <property type="component" value="Unassembled WGS sequence"/>
</dbReference>
<feature type="binding site" evidence="7">
    <location>
        <position position="134"/>
    </location>
    <ligand>
        <name>substrate</name>
    </ligand>
</feature>
<keyword evidence="6 7" id="KW-0664">Pyridoxine biosynthesis</keyword>
<keyword evidence="9" id="KW-1185">Reference proteome</keyword>
<keyword evidence="7" id="KW-0460">Magnesium</keyword>
<dbReference type="SUPFAM" id="SSF53659">
    <property type="entry name" value="Isocitrate/Isopropylmalate dehydrogenase-like"/>
    <property type="match status" value="1"/>
</dbReference>
<dbReference type="NCBIfam" id="NF003699">
    <property type="entry name" value="PRK05312.1"/>
    <property type="match status" value="1"/>
</dbReference>
<feature type="binding site" evidence="7">
    <location>
        <position position="135"/>
    </location>
    <ligand>
        <name>substrate</name>
    </ligand>
</feature>
<comment type="miscellaneous">
    <text evidence="7">The active site is located at the dimer interface.</text>
</comment>
<comment type="similarity">
    <text evidence="7">Belongs to the PdxA family.</text>
</comment>
<keyword evidence="7" id="KW-0862">Zinc</keyword>
<dbReference type="PANTHER" id="PTHR30004">
    <property type="entry name" value="4-HYDROXYTHREONINE-4-PHOSPHATE DEHYDROGENASE"/>
    <property type="match status" value="1"/>
</dbReference>
<evidence type="ECO:0000256" key="1">
    <source>
        <dbReference type="ARBA" id="ARBA00022490"/>
    </source>
</evidence>
<keyword evidence="1 7" id="KW-0963">Cytoplasm</keyword>
<dbReference type="EMBL" id="BMZF01000001">
    <property type="protein sequence ID" value="GHA40381.1"/>
    <property type="molecule type" value="Genomic_DNA"/>
</dbReference>
<evidence type="ECO:0000256" key="2">
    <source>
        <dbReference type="ARBA" id="ARBA00022723"/>
    </source>
</evidence>
<comment type="caution">
    <text evidence="8">The sequence shown here is derived from an EMBL/GenBank/DDBJ whole genome shotgun (WGS) entry which is preliminary data.</text>
</comment>
<comment type="subcellular location">
    <subcellularLocation>
        <location evidence="7">Cytoplasm</location>
    </subcellularLocation>
</comment>
<feature type="binding site" evidence="7">
    <location>
        <position position="290"/>
    </location>
    <ligand>
        <name>substrate</name>
    </ligand>
</feature>
<dbReference type="PANTHER" id="PTHR30004:SF6">
    <property type="entry name" value="D-THREONATE 4-PHOSPHATE DEHYDROGENASE"/>
    <property type="match status" value="1"/>
</dbReference>
<proteinExistence type="inferred from homology"/>
<dbReference type="EC" id="1.1.1.262" evidence="7"/>
<evidence type="ECO:0000313" key="9">
    <source>
        <dbReference type="Proteomes" id="UP000634455"/>
    </source>
</evidence>
<organism evidence="8 9">
    <name type="scientific">Paramylibacter ulvae</name>
    <dbReference type="NCBI Taxonomy" id="1651968"/>
    <lineage>
        <taxon>Bacteria</taxon>
        <taxon>Pseudomonadati</taxon>
        <taxon>Pseudomonadota</taxon>
        <taxon>Alphaproteobacteria</taxon>
        <taxon>Rhodobacterales</taxon>
        <taxon>Paracoccaceae</taxon>
        <taxon>Paramylibacter</taxon>
    </lineage>
</organism>
<comment type="cofactor">
    <cofactor evidence="7">
        <name>Zn(2+)</name>
        <dbReference type="ChEBI" id="CHEBI:29105"/>
    </cofactor>
    <cofactor evidence="7">
        <name>Mg(2+)</name>
        <dbReference type="ChEBI" id="CHEBI:18420"/>
    </cofactor>
    <cofactor evidence="7">
        <name>Co(2+)</name>
        <dbReference type="ChEBI" id="CHEBI:48828"/>
    </cofactor>
    <text evidence="7">Binds 1 divalent metal cation per subunit. Can use ions such as Zn(2+), Mg(2+) or Co(2+).</text>
</comment>
<protein>
    <recommendedName>
        <fullName evidence="7">4-hydroxythreonine-4-phosphate dehydrogenase</fullName>
        <ecNumber evidence="7">1.1.1.262</ecNumber>
    </recommendedName>
    <alternativeName>
        <fullName evidence="7">4-(phosphohydroxy)-L-threonine dehydrogenase</fullName>
    </alternativeName>
</protein>
<comment type="function">
    <text evidence="7">Catalyzes the NAD(P)-dependent oxidation of 4-(phosphooxy)-L-threonine (HTP) into 2-amino-3-oxo-4-(phosphooxy)butyric acid which spontaneously decarboxylates to form 3-amino-2-oxopropyl phosphate (AHAP).</text>
</comment>
<keyword evidence="4 7" id="KW-0560">Oxidoreductase</keyword>
<reference evidence="9" key="1">
    <citation type="journal article" date="2019" name="Int. J. Syst. Evol. Microbiol.">
        <title>The Global Catalogue of Microorganisms (GCM) 10K type strain sequencing project: providing services to taxonomists for standard genome sequencing and annotation.</title>
        <authorList>
            <consortium name="The Broad Institute Genomics Platform"/>
            <consortium name="The Broad Institute Genome Sequencing Center for Infectious Disease"/>
            <person name="Wu L."/>
            <person name="Ma J."/>
        </authorList>
    </citation>
    <scope>NUCLEOTIDE SEQUENCE [LARGE SCALE GENOMIC DNA]</scope>
    <source>
        <strain evidence="9">KCTC 32465</strain>
    </source>
</reference>
<evidence type="ECO:0000256" key="3">
    <source>
        <dbReference type="ARBA" id="ARBA00022857"/>
    </source>
</evidence>
<comment type="subunit">
    <text evidence="7">Homodimer.</text>
</comment>
<sequence>MSAPIALTSGDPSGVGLEIALSAWGALREKLPFFLIADVDYMRELAATSGQMVVQIATPDETTTAAKTGLPVLHCPFGERPKIGVEHPANATSTIASIDRAVAFAQSGAASAVCTLPINKKVLYDGAGFAYPGHTEYLAHLGGVDRSFMMLLAPELRVVPVTIHIALSAVQSALTPELLGATISATHHALQRDFGIKQPRLAIAGLNPHAGEGGAMGHDEIDMIRPTVDQLRSAGLDIAGPLPADTMFHPAAREKYDTAICMYHDQALIPLKTLNFSEGVNTTLGLPFIRTSPDHGTAFDIAGKGIADASSLIAALKCAGDMAQNRARYDAE</sequence>
<dbReference type="InterPro" id="IPR005255">
    <property type="entry name" value="PdxA_fam"/>
</dbReference>
<dbReference type="HAMAP" id="MF_00536">
    <property type="entry name" value="PdxA"/>
    <property type="match status" value="1"/>
</dbReference>
<name>A0ABQ3CST4_9RHOB</name>
<evidence type="ECO:0000256" key="5">
    <source>
        <dbReference type="ARBA" id="ARBA00023027"/>
    </source>
</evidence>
<dbReference type="Pfam" id="PF04166">
    <property type="entry name" value="PdxA"/>
    <property type="match status" value="1"/>
</dbReference>
<feature type="binding site" evidence="7">
    <location>
        <position position="281"/>
    </location>
    <ligand>
        <name>substrate</name>
    </ligand>
</feature>
<feature type="binding site" evidence="7">
    <location>
        <position position="209"/>
    </location>
    <ligand>
        <name>a divalent metal cation</name>
        <dbReference type="ChEBI" id="CHEBI:60240"/>
        <note>ligand shared between dimeric partners</note>
    </ligand>
</feature>
<comment type="catalytic activity">
    <reaction evidence="7">
        <text>4-(phosphooxy)-L-threonine + NAD(+) = 3-amino-2-oxopropyl phosphate + CO2 + NADH</text>
        <dbReference type="Rhea" id="RHEA:32275"/>
        <dbReference type="ChEBI" id="CHEBI:16526"/>
        <dbReference type="ChEBI" id="CHEBI:57279"/>
        <dbReference type="ChEBI" id="CHEBI:57540"/>
        <dbReference type="ChEBI" id="CHEBI:57945"/>
        <dbReference type="ChEBI" id="CHEBI:58452"/>
        <dbReference type="EC" id="1.1.1.262"/>
    </reaction>
</comment>
<evidence type="ECO:0000256" key="4">
    <source>
        <dbReference type="ARBA" id="ARBA00023002"/>
    </source>
</evidence>
<keyword evidence="3 7" id="KW-0521">NADP</keyword>
<dbReference type="NCBIfam" id="TIGR00557">
    <property type="entry name" value="pdxA"/>
    <property type="match status" value="1"/>
</dbReference>
<dbReference type="RefSeq" id="WP_189638588.1">
    <property type="nucleotide sequence ID" value="NZ_BMZF01000001.1"/>
</dbReference>
<feature type="binding site" evidence="7">
    <location>
        <position position="272"/>
    </location>
    <ligand>
        <name>substrate</name>
    </ligand>
</feature>
<evidence type="ECO:0000256" key="6">
    <source>
        <dbReference type="ARBA" id="ARBA00023096"/>
    </source>
</evidence>
<evidence type="ECO:0000256" key="7">
    <source>
        <dbReference type="HAMAP-Rule" id="MF_00536"/>
    </source>
</evidence>
<evidence type="ECO:0000313" key="8">
    <source>
        <dbReference type="EMBL" id="GHA40381.1"/>
    </source>
</evidence>
<gene>
    <name evidence="7 8" type="primary">pdxA</name>
    <name evidence="8" type="ORF">GCM10008927_00640</name>
</gene>
<comment type="pathway">
    <text evidence="7">Cofactor biosynthesis; pyridoxine 5'-phosphate biosynthesis; pyridoxine 5'-phosphate from D-erythrose 4-phosphate: step 4/5.</text>
</comment>
<keyword evidence="2 7" id="KW-0479">Metal-binding</keyword>
<dbReference type="InterPro" id="IPR037510">
    <property type="entry name" value="PdxA"/>
</dbReference>
<keyword evidence="7" id="KW-0170">Cobalt</keyword>
<feature type="binding site" evidence="7">
    <location>
        <position position="164"/>
    </location>
    <ligand>
        <name>a divalent metal cation</name>
        <dbReference type="ChEBI" id="CHEBI:60240"/>
        <note>ligand shared between dimeric partners</note>
    </ligand>
</feature>
<dbReference type="Gene3D" id="3.40.718.10">
    <property type="entry name" value="Isopropylmalate Dehydrogenase"/>
    <property type="match status" value="1"/>
</dbReference>
<keyword evidence="5 7" id="KW-0520">NAD</keyword>
<accession>A0ABQ3CST4</accession>
<feature type="binding site" evidence="7">
    <location>
        <position position="264"/>
    </location>
    <ligand>
        <name>a divalent metal cation</name>
        <dbReference type="ChEBI" id="CHEBI:60240"/>
        <note>ligand shared between dimeric partners</note>
    </ligand>
</feature>